<name>A0ACC6NYQ7_9BURK</name>
<gene>
    <name evidence="1" type="ORF">RV045_01490</name>
</gene>
<dbReference type="Proteomes" id="UP001364695">
    <property type="component" value="Unassembled WGS sequence"/>
</dbReference>
<sequence length="362" mass="39944">MKLLNYTKMMVLGVGILVVLPAQAQVPEAAVEPAMAKLEADGPKLEQIQMQQHTWVARNFRFHTDELLPELKLFYTTIGNPEGIPVLILHGTNGSGQALAKGPFGKSLFGPGDPLDARYYYSILPDGLGTGGSSKPSDGLADHFPAYNYSDMVEAQYRLLTQGLKLNHVRLVMGFSMGGMHTWMWASQHPDFMDAIVPMAALPMPMSGRNWMLRRMLVEAIRKNPDNLGWASAFYALASNGGNQGLQYLAPNTATADALVSQRLKTPVKADANDTLYQWNASRDFNPDLSTIRAQILVINSADDERNPPELKAVEAARRRLPQLRSLLIPASSETKGHSTVGDSRWWRSDLAEFIKDLPASR</sequence>
<evidence type="ECO:0000313" key="1">
    <source>
        <dbReference type="EMBL" id="MEJ7137103.1"/>
    </source>
</evidence>
<keyword evidence="2" id="KW-1185">Reference proteome</keyword>
<reference evidence="1" key="1">
    <citation type="submission" date="2023-10" db="EMBL/GenBank/DDBJ databases">
        <title>Amphibacter perezi, gen. nov., sp. nov. a novel taxa of the family Comamonadaceae, class Betaproteobacteria isolated from the skin microbiota of Pelophylax perezi from different populations.</title>
        <authorList>
            <person name="Costa S."/>
            <person name="Proenca D.N."/>
            <person name="Lopes I."/>
            <person name="Morais P.V."/>
        </authorList>
    </citation>
    <scope>NUCLEOTIDE SEQUENCE</scope>
    <source>
        <strain evidence="1">SL12-8</strain>
    </source>
</reference>
<protein>
    <submittedName>
        <fullName evidence="1">Alpha/beta fold hydrolase</fullName>
    </submittedName>
</protein>
<dbReference type="EMBL" id="JAWDIE010000002">
    <property type="protein sequence ID" value="MEJ7137103.1"/>
    <property type="molecule type" value="Genomic_DNA"/>
</dbReference>
<evidence type="ECO:0000313" key="2">
    <source>
        <dbReference type="Proteomes" id="UP001364695"/>
    </source>
</evidence>
<accession>A0ACC6NYQ7</accession>
<organism evidence="1 2">
    <name type="scientific">Amphibiibacter pelophylacis</name>
    <dbReference type="NCBI Taxonomy" id="1799477"/>
    <lineage>
        <taxon>Bacteria</taxon>
        <taxon>Pseudomonadati</taxon>
        <taxon>Pseudomonadota</taxon>
        <taxon>Betaproteobacteria</taxon>
        <taxon>Burkholderiales</taxon>
        <taxon>Sphaerotilaceae</taxon>
        <taxon>Amphibiibacter</taxon>
    </lineage>
</organism>
<keyword evidence="1" id="KW-0378">Hydrolase</keyword>
<comment type="caution">
    <text evidence="1">The sequence shown here is derived from an EMBL/GenBank/DDBJ whole genome shotgun (WGS) entry which is preliminary data.</text>
</comment>
<proteinExistence type="predicted"/>